<feature type="domain" description="Ketopantoate reductase N-terminal" evidence="1">
    <location>
        <begin position="56"/>
        <end position="129"/>
    </location>
</feature>
<evidence type="ECO:0000313" key="2">
    <source>
        <dbReference type="EMBL" id="KXT09695.1"/>
    </source>
</evidence>
<gene>
    <name evidence="2" type="ORF">AC579_8958</name>
</gene>
<dbReference type="AlphaFoldDB" id="A0A139I515"/>
<keyword evidence="3" id="KW-1185">Reference proteome</keyword>
<dbReference type="OrthoDB" id="3609at2759"/>
<accession>A0A139I515</accession>
<dbReference type="EMBL" id="LFZO01000313">
    <property type="protein sequence ID" value="KXT09695.1"/>
    <property type="molecule type" value="Genomic_DNA"/>
</dbReference>
<evidence type="ECO:0000313" key="3">
    <source>
        <dbReference type="Proteomes" id="UP000073492"/>
    </source>
</evidence>
<sequence>MPKSRSEAGFRYIRGKVVKVLAKSTSKRHIFSKQKMQHILHLSTATVADTSPNPKILLFGSGAIRAIYVYLLLKAGCDTAAKSDGFHIDSEVFGKGIHITPKVVRTVSEATESGPYDYLIVSCKAIPSAKTPP</sequence>
<dbReference type="Proteomes" id="UP000073492">
    <property type="component" value="Unassembled WGS sequence"/>
</dbReference>
<dbReference type="STRING" id="113226.A0A139I515"/>
<proteinExistence type="predicted"/>
<comment type="caution">
    <text evidence="2">The sequence shown here is derived from an EMBL/GenBank/DDBJ whole genome shotgun (WGS) entry which is preliminary data.</text>
</comment>
<protein>
    <recommendedName>
        <fullName evidence="1">Ketopantoate reductase N-terminal domain-containing protein</fullName>
    </recommendedName>
</protein>
<dbReference type="Pfam" id="PF02558">
    <property type="entry name" value="ApbA"/>
    <property type="match status" value="1"/>
</dbReference>
<evidence type="ECO:0000259" key="1">
    <source>
        <dbReference type="Pfam" id="PF02558"/>
    </source>
</evidence>
<dbReference type="Gene3D" id="3.40.50.720">
    <property type="entry name" value="NAD(P)-binding Rossmann-like Domain"/>
    <property type="match status" value="1"/>
</dbReference>
<organism evidence="2 3">
    <name type="scientific">Pseudocercospora musae</name>
    <dbReference type="NCBI Taxonomy" id="113226"/>
    <lineage>
        <taxon>Eukaryota</taxon>
        <taxon>Fungi</taxon>
        <taxon>Dikarya</taxon>
        <taxon>Ascomycota</taxon>
        <taxon>Pezizomycotina</taxon>
        <taxon>Dothideomycetes</taxon>
        <taxon>Dothideomycetidae</taxon>
        <taxon>Mycosphaerellales</taxon>
        <taxon>Mycosphaerellaceae</taxon>
        <taxon>Pseudocercospora</taxon>
    </lineage>
</organism>
<name>A0A139I515_9PEZI</name>
<reference evidence="2 3" key="1">
    <citation type="submission" date="2015-07" db="EMBL/GenBank/DDBJ databases">
        <title>Comparative genomics of the Sigatoka disease complex on banana suggests a link between parallel evolutionary changes in Pseudocercospora fijiensis and Pseudocercospora eumusae and increased virulence on the banana host.</title>
        <authorList>
            <person name="Chang T.-C."/>
            <person name="Salvucci A."/>
            <person name="Crous P.W."/>
            <person name="Stergiopoulos I."/>
        </authorList>
    </citation>
    <scope>NUCLEOTIDE SEQUENCE [LARGE SCALE GENOMIC DNA]</scope>
    <source>
        <strain evidence="2 3">CBS 116634</strain>
    </source>
</reference>
<dbReference type="InterPro" id="IPR013332">
    <property type="entry name" value="KPR_N"/>
</dbReference>